<reference evidence="12" key="1">
    <citation type="journal article" date="2014" name="Int. J. Syst. Evol. Microbiol.">
        <title>Complete genome sequence of Corynebacterium casei LMG S-19264T (=DSM 44701T), isolated from a smear-ripened cheese.</title>
        <authorList>
            <consortium name="US DOE Joint Genome Institute (JGI-PGF)"/>
            <person name="Walter F."/>
            <person name="Albersmeier A."/>
            <person name="Kalinowski J."/>
            <person name="Ruckert C."/>
        </authorList>
    </citation>
    <scope>NUCLEOTIDE SEQUENCE</scope>
    <source>
        <strain evidence="12">CGMCC 1.15519</strain>
    </source>
</reference>
<evidence type="ECO:0000256" key="5">
    <source>
        <dbReference type="ARBA" id="ARBA00022519"/>
    </source>
</evidence>
<dbReference type="InterPro" id="IPR050739">
    <property type="entry name" value="MFP"/>
</dbReference>
<evidence type="ECO:0000256" key="3">
    <source>
        <dbReference type="ARBA" id="ARBA00022448"/>
    </source>
</evidence>
<feature type="domain" description="AprE-like beta-barrel" evidence="11">
    <location>
        <begin position="328"/>
        <end position="416"/>
    </location>
</feature>
<keyword evidence="7 9" id="KW-1133">Transmembrane helix</keyword>
<evidence type="ECO:0000313" key="12">
    <source>
        <dbReference type="EMBL" id="GGE17224.1"/>
    </source>
</evidence>
<comment type="caution">
    <text evidence="12">The sequence shown here is derived from an EMBL/GenBank/DDBJ whole genome shotgun (WGS) entry which is preliminary data.</text>
</comment>
<evidence type="ECO:0000256" key="7">
    <source>
        <dbReference type="ARBA" id="ARBA00022989"/>
    </source>
</evidence>
<proteinExistence type="inferred from homology"/>
<evidence type="ECO:0000256" key="2">
    <source>
        <dbReference type="ARBA" id="ARBA00009477"/>
    </source>
</evidence>
<dbReference type="NCBIfam" id="TIGR01843">
    <property type="entry name" value="type_I_hlyD"/>
    <property type="match status" value="1"/>
</dbReference>
<dbReference type="Gene3D" id="2.40.30.170">
    <property type="match status" value="1"/>
</dbReference>
<evidence type="ECO:0000256" key="9">
    <source>
        <dbReference type="RuleBase" id="RU365093"/>
    </source>
</evidence>
<evidence type="ECO:0000259" key="10">
    <source>
        <dbReference type="Pfam" id="PF25994"/>
    </source>
</evidence>
<comment type="similarity">
    <text evidence="2 9">Belongs to the membrane fusion protein (MFP) (TC 8.A.1) family.</text>
</comment>
<sequence>MTTTSDANIIETALVRAPDGLLERDFATVLLWVVVALTASMLLWAGLAKVEEVVHANGKVIPSSRLQVVSNLEGGIVAEILVKAGDRVKAGQPLLRLDDKASTADFARNDTSVGALLARAARLDAEARGRALVFPAALEKAAPALVANERALHNAQLSSIETEREIARSRLLQAERAAGQALAETAALAEVLAQARREVEILAPLVEKGVEPAMSLIRARSEERQAESGRDAASQATRRAEAARAEAIVAIRNTDQKFRAQAAEALATTRADIASQSESLPALADRLRRTVLTAPVAGLVNRVLVATVGGSIRPGEPLVEVVPEGDTLVVEAMVNPSDIAFISLGQKANIKISAYDYSIYGTLPGVVERIAPDAVTDERTGDSHFTIRVRTNATALIGSDGTRLPIGAGMTADVDVLGRERSVLSYLLTPVTRLRDTAFREKL</sequence>
<keyword evidence="6 9" id="KW-0812">Transmembrane</keyword>
<evidence type="ECO:0000256" key="1">
    <source>
        <dbReference type="ARBA" id="ARBA00004377"/>
    </source>
</evidence>
<dbReference type="PRINTS" id="PR01490">
    <property type="entry name" value="RTXTOXIND"/>
</dbReference>
<evidence type="ECO:0000259" key="11">
    <source>
        <dbReference type="Pfam" id="PF26002"/>
    </source>
</evidence>
<feature type="transmembrane region" description="Helical" evidence="9">
    <location>
        <begin position="26"/>
        <end position="47"/>
    </location>
</feature>
<dbReference type="GO" id="GO:0005886">
    <property type="term" value="C:plasma membrane"/>
    <property type="evidence" value="ECO:0007669"/>
    <property type="project" value="UniProtKB-SubCell"/>
</dbReference>
<keyword evidence="3 9" id="KW-0813">Transport</keyword>
<dbReference type="InterPro" id="IPR058982">
    <property type="entry name" value="Beta-barrel_AprE"/>
</dbReference>
<dbReference type="EMBL" id="BMJM01000009">
    <property type="protein sequence ID" value="GGE17224.1"/>
    <property type="molecule type" value="Genomic_DNA"/>
</dbReference>
<evidence type="ECO:0000313" key="13">
    <source>
        <dbReference type="Proteomes" id="UP000635071"/>
    </source>
</evidence>
<feature type="domain" description="AprE-like long alpha-helical hairpin" evidence="10">
    <location>
        <begin position="103"/>
        <end position="286"/>
    </location>
</feature>
<reference evidence="12" key="2">
    <citation type="submission" date="2020-09" db="EMBL/GenBank/DDBJ databases">
        <authorList>
            <person name="Sun Q."/>
            <person name="Zhou Y."/>
        </authorList>
    </citation>
    <scope>NUCLEOTIDE SEQUENCE</scope>
    <source>
        <strain evidence="12">CGMCC 1.15519</strain>
    </source>
</reference>
<evidence type="ECO:0000256" key="8">
    <source>
        <dbReference type="ARBA" id="ARBA00023136"/>
    </source>
</evidence>
<evidence type="ECO:0000256" key="6">
    <source>
        <dbReference type="ARBA" id="ARBA00022692"/>
    </source>
</evidence>
<keyword evidence="13" id="KW-1185">Reference proteome</keyword>
<dbReference type="InterPro" id="IPR010129">
    <property type="entry name" value="T1SS_HlyD"/>
</dbReference>
<keyword evidence="4 9" id="KW-1003">Cell membrane</keyword>
<comment type="subcellular location">
    <subcellularLocation>
        <location evidence="1 9">Cell inner membrane</location>
        <topology evidence="1 9">Single-pass membrane protein</topology>
    </subcellularLocation>
</comment>
<dbReference type="Pfam" id="PF25994">
    <property type="entry name" value="HH_AprE"/>
    <property type="match status" value="1"/>
</dbReference>
<organism evidence="12 13">
    <name type="scientific">Sandarakinorhabdus glacialis</name>
    <dbReference type="NCBI Taxonomy" id="1614636"/>
    <lineage>
        <taxon>Bacteria</taxon>
        <taxon>Pseudomonadati</taxon>
        <taxon>Pseudomonadota</taxon>
        <taxon>Alphaproteobacteria</taxon>
        <taxon>Sphingomonadales</taxon>
        <taxon>Sphingosinicellaceae</taxon>
        <taxon>Sandarakinorhabdus</taxon>
    </lineage>
</organism>
<keyword evidence="8 9" id="KW-0472">Membrane</keyword>
<name>A0A917EBH2_9SPHN</name>
<dbReference type="PANTHER" id="PTHR30386">
    <property type="entry name" value="MEMBRANE FUSION SUBUNIT OF EMRAB-TOLC MULTIDRUG EFFLUX PUMP"/>
    <property type="match status" value="1"/>
</dbReference>
<keyword evidence="5 9" id="KW-0997">Cell inner membrane</keyword>
<accession>A0A917EBH2</accession>
<dbReference type="Pfam" id="PF26002">
    <property type="entry name" value="Beta-barrel_AprE"/>
    <property type="match status" value="1"/>
</dbReference>
<dbReference type="GO" id="GO:0015031">
    <property type="term" value="P:protein transport"/>
    <property type="evidence" value="ECO:0007669"/>
    <property type="project" value="InterPro"/>
</dbReference>
<evidence type="ECO:0000256" key="4">
    <source>
        <dbReference type="ARBA" id="ARBA00022475"/>
    </source>
</evidence>
<dbReference type="Proteomes" id="UP000635071">
    <property type="component" value="Unassembled WGS sequence"/>
</dbReference>
<dbReference type="RefSeq" id="WP_243450751.1">
    <property type="nucleotide sequence ID" value="NZ_BMJM01000009.1"/>
</dbReference>
<gene>
    <name evidence="12" type="primary">aggB</name>
    <name evidence="12" type="ORF">GCM10011529_24660</name>
</gene>
<dbReference type="AlphaFoldDB" id="A0A917EBH2"/>
<dbReference type="PANTHER" id="PTHR30386:SF26">
    <property type="entry name" value="TRANSPORT PROTEIN COMB"/>
    <property type="match status" value="1"/>
</dbReference>
<protein>
    <recommendedName>
        <fullName evidence="9">Membrane fusion protein (MFP) family protein</fullName>
    </recommendedName>
</protein>
<dbReference type="InterPro" id="IPR058781">
    <property type="entry name" value="HH_AprE-like"/>
</dbReference>
<dbReference type="Gene3D" id="2.40.50.100">
    <property type="match status" value="1"/>
</dbReference>